<dbReference type="Pfam" id="PF03004">
    <property type="entry name" value="Transposase_24"/>
    <property type="match status" value="1"/>
</dbReference>
<sequence>MKMTYWWDCDDESMFWAFHMFIGKYTRKTFSVARSSLVKPPWLANEIRLQLQVYWVSEGFQQESSKNKANRAANPTASSTMYRRDPPLSEAEYGLPPKQMEVFERCYKKKEDGGWRRPRVVEVADTFQKLVEDHQLQLTADDGHTPAKSEASVAMIEQQMWVAAIGGKNKGRVFGLDFESHFSNRTYTPPPPPPPPNPAQEDLLGRLEVMMADMMVMIREMRVSSSVAGPSQPIASSTALTQPTIDPQPPNDDEMGVLD</sequence>
<dbReference type="InterPro" id="IPR004252">
    <property type="entry name" value="Probable_transposase_24"/>
</dbReference>
<accession>A0AAW2WGP9</accession>
<reference evidence="2" key="1">
    <citation type="submission" date="2020-06" db="EMBL/GenBank/DDBJ databases">
        <authorList>
            <person name="Li T."/>
            <person name="Hu X."/>
            <person name="Zhang T."/>
            <person name="Song X."/>
            <person name="Zhang H."/>
            <person name="Dai N."/>
            <person name="Sheng W."/>
            <person name="Hou X."/>
            <person name="Wei L."/>
        </authorList>
    </citation>
    <scope>NUCLEOTIDE SEQUENCE</scope>
    <source>
        <strain evidence="2">KEN1</strain>
        <tissue evidence="2">Leaf</tissue>
    </source>
</reference>
<dbReference type="EMBL" id="JACGWN010000008">
    <property type="protein sequence ID" value="KAL0439577.1"/>
    <property type="molecule type" value="Genomic_DNA"/>
</dbReference>
<feature type="compositionally biased region" description="Polar residues" evidence="1">
    <location>
        <begin position="226"/>
        <end position="245"/>
    </location>
</feature>
<organism evidence="2">
    <name type="scientific">Sesamum latifolium</name>
    <dbReference type="NCBI Taxonomy" id="2727402"/>
    <lineage>
        <taxon>Eukaryota</taxon>
        <taxon>Viridiplantae</taxon>
        <taxon>Streptophyta</taxon>
        <taxon>Embryophyta</taxon>
        <taxon>Tracheophyta</taxon>
        <taxon>Spermatophyta</taxon>
        <taxon>Magnoliopsida</taxon>
        <taxon>eudicotyledons</taxon>
        <taxon>Gunneridae</taxon>
        <taxon>Pentapetalae</taxon>
        <taxon>asterids</taxon>
        <taxon>lamiids</taxon>
        <taxon>Lamiales</taxon>
        <taxon>Pedaliaceae</taxon>
        <taxon>Sesamum</taxon>
    </lineage>
</organism>
<feature type="region of interest" description="Disordered" evidence="1">
    <location>
        <begin position="226"/>
        <end position="259"/>
    </location>
</feature>
<proteinExistence type="predicted"/>
<evidence type="ECO:0000256" key="1">
    <source>
        <dbReference type="SAM" id="MobiDB-lite"/>
    </source>
</evidence>
<name>A0AAW2WGP9_9LAMI</name>
<gene>
    <name evidence="2" type="ORF">Slati_2440700</name>
</gene>
<comment type="caution">
    <text evidence="2">The sequence shown here is derived from an EMBL/GenBank/DDBJ whole genome shotgun (WGS) entry which is preliminary data.</text>
</comment>
<protein>
    <submittedName>
        <fullName evidence="2">Uncharacterized protein</fullName>
    </submittedName>
</protein>
<reference evidence="2" key="2">
    <citation type="journal article" date="2024" name="Plant">
        <title>Genomic evolution and insights into agronomic trait innovations of Sesamum species.</title>
        <authorList>
            <person name="Miao H."/>
            <person name="Wang L."/>
            <person name="Qu L."/>
            <person name="Liu H."/>
            <person name="Sun Y."/>
            <person name="Le M."/>
            <person name="Wang Q."/>
            <person name="Wei S."/>
            <person name="Zheng Y."/>
            <person name="Lin W."/>
            <person name="Duan Y."/>
            <person name="Cao H."/>
            <person name="Xiong S."/>
            <person name="Wang X."/>
            <person name="Wei L."/>
            <person name="Li C."/>
            <person name="Ma Q."/>
            <person name="Ju M."/>
            <person name="Zhao R."/>
            <person name="Li G."/>
            <person name="Mu C."/>
            <person name="Tian Q."/>
            <person name="Mei H."/>
            <person name="Zhang T."/>
            <person name="Gao T."/>
            <person name="Zhang H."/>
        </authorList>
    </citation>
    <scope>NUCLEOTIDE SEQUENCE</scope>
    <source>
        <strain evidence="2">KEN1</strain>
    </source>
</reference>
<dbReference type="AlphaFoldDB" id="A0AAW2WGP9"/>
<evidence type="ECO:0000313" key="2">
    <source>
        <dbReference type="EMBL" id="KAL0439577.1"/>
    </source>
</evidence>